<sequence length="204" mass="22618">MAQQRNTGPGWPGGQRRQFFQIRALVDSGHEVRVTTLDGHRDDTSVRTVAADVHRVGGLELRGRIPVPRRRRAVRRHLASWGDVVVVAHGESHERFEWALPPSVPTLVDLHNVYSRWPAEVVPGAHERWAELERRIRREADAVSVTSVREAGALQDGRAPVIVVENGVDAEEWSLDPRPGPEPVVKLFGSWSWAPNTGGLASAP</sequence>
<protein>
    <submittedName>
        <fullName evidence="1">Glycosyltransferase</fullName>
    </submittedName>
</protein>
<evidence type="ECO:0000313" key="1">
    <source>
        <dbReference type="EMBL" id="UUZ44040.1"/>
    </source>
</evidence>
<dbReference type="Proteomes" id="UP001059663">
    <property type="component" value="Chromosome"/>
</dbReference>
<gene>
    <name evidence="1" type="ORF">LP422_15585</name>
</gene>
<organism evidence="1 2">
    <name type="scientific">Janibacter limosus</name>
    <dbReference type="NCBI Taxonomy" id="53458"/>
    <lineage>
        <taxon>Bacteria</taxon>
        <taxon>Bacillati</taxon>
        <taxon>Actinomycetota</taxon>
        <taxon>Actinomycetes</taxon>
        <taxon>Micrococcales</taxon>
        <taxon>Intrasporangiaceae</taxon>
        <taxon>Janibacter</taxon>
    </lineage>
</organism>
<reference evidence="1" key="1">
    <citation type="submission" date="2021-11" db="EMBL/GenBank/DDBJ databases">
        <title>Study of the species diversity of bacterial strains isolated from a unique natural object - Shulgan-Tash cave (Bashkiria).</title>
        <authorList>
            <person name="Sazanova A.L."/>
            <person name="Chirak E.R."/>
            <person name="Safronova V.I."/>
        </authorList>
    </citation>
    <scope>NUCLEOTIDE SEQUENCE</scope>
    <source>
        <strain evidence="1">P1</strain>
    </source>
</reference>
<evidence type="ECO:0000313" key="2">
    <source>
        <dbReference type="Proteomes" id="UP001059663"/>
    </source>
</evidence>
<dbReference type="EMBL" id="CP087977">
    <property type="protein sequence ID" value="UUZ44040.1"/>
    <property type="molecule type" value="Genomic_DNA"/>
</dbReference>
<proteinExistence type="predicted"/>
<accession>A0AC61U207</accession>
<name>A0AC61U207_9MICO</name>